<evidence type="ECO:0000256" key="1">
    <source>
        <dbReference type="SAM" id="MobiDB-lite"/>
    </source>
</evidence>
<organism evidence="2">
    <name type="scientific">viral metagenome</name>
    <dbReference type="NCBI Taxonomy" id="1070528"/>
    <lineage>
        <taxon>unclassified sequences</taxon>
        <taxon>metagenomes</taxon>
        <taxon>organismal metagenomes</taxon>
    </lineage>
</organism>
<feature type="compositionally biased region" description="Acidic residues" evidence="1">
    <location>
        <begin position="222"/>
        <end position="239"/>
    </location>
</feature>
<name>A0A6C0KYX8_9ZZZZ</name>
<proteinExistence type="predicted"/>
<feature type="region of interest" description="Disordered" evidence="1">
    <location>
        <begin position="220"/>
        <end position="239"/>
    </location>
</feature>
<accession>A0A6C0KYX8</accession>
<sequence>MKLLAPERTAEGYKLGFSESVITPELSFDGANWVVSTEWMRATDALRLRVLGLLFEARNSLFKTSPSQKTLELLLTPWVVIDISGAYSIKCQLPLPESQKNGKGTLELVGVLIKRDAILPLWAIQMYTENTPVVDFDWEETAPDTELREVTLFESEPTPDGAQVIHLQTDEEYTTRKFVAKERVKEARLKAILARRAAEVETNRYFNEFTFADNESTFSEYDISDFSEEEAEETDENSS</sequence>
<dbReference type="AlphaFoldDB" id="A0A6C0KYX8"/>
<reference evidence="2" key="1">
    <citation type="journal article" date="2020" name="Nature">
        <title>Giant virus diversity and host interactions through global metagenomics.</title>
        <authorList>
            <person name="Schulz F."/>
            <person name="Roux S."/>
            <person name="Paez-Espino D."/>
            <person name="Jungbluth S."/>
            <person name="Walsh D.A."/>
            <person name="Denef V.J."/>
            <person name="McMahon K.D."/>
            <person name="Konstantinidis K.T."/>
            <person name="Eloe-Fadrosh E.A."/>
            <person name="Kyrpides N.C."/>
            <person name="Woyke T."/>
        </authorList>
    </citation>
    <scope>NUCLEOTIDE SEQUENCE</scope>
    <source>
        <strain evidence="2">GVMAG-S-3300013286-35</strain>
    </source>
</reference>
<dbReference type="EMBL" id="MN740993">
    <property type="protein sequence ID" value="QHU21860.1"/>
    <property type="molecule type" value="Genomic_DNA"/>
</dbReference>
<protein>
    <submittedName>
        <fullName evidence="2">Uncharacterized protein</fullName>
    </submittedName>
</protein>
<evidence type="ECO:0000313" key="2">
    <source>
        <dbReference type="EMBL" id="QHU21860.1"/>
    </source>
</evidence>